<gene>
    <name evidence="5" type="ORF">IB286_14735</name>
</gene>
<comment type="caution">
    <text evidence="5">The sequence shown here is derived from an EMBL/GenBank/DDBJ whole genome shotgun (WGS) entry which is preliminary data.</text>
</comment>
<dbReference type="RefSeq" id="WP_190766877.1">
    <property type="nucleotide sequence ID" value="NZ_JACXLD010000018.1"/>
</dbReference>
<evidence type="ECO:0000256" key="2">
    <source>
        <dbReference type="ARBA" id="ARBA00022801"/>
    </source>
</evidence>
<proteinExistence type="inferred from homology"/>
<dbReference type="SUPFAM" id="SSF53474">
    <property type="entry name" value="alpha/beta-Hydrolases"/>
    <property type="match status" value="1"/>
</dbReference>
<dbReference type="InterPro" id="IPR029058">
    <property type="entry name" value="AB_hydrolase_fold"/>
</dbReference>
<organism evidence="5 6">
    <name type="scientific">Spongiibacter pelagi</name>
    <dbReference type="NCBI Taxonomy" id="2760804"/>
    <lineage>
        <taxon>Bacteria</taxon>
        <taxon>Pseudomonadati</taxon>
        <taxon>Pseudomonadota</taxon>
        <taxon>Gammaproteobacteria</taxon>
        <taxon>Cellvibrionales</taxon>
        <taxon>Spongiibacteraceae</taxon>
        <taxon>Spongiibacter</taxon>
    </lineage>
</organism>
<keyword evidence="6" id="KW-1185">Reference proteome</keyword>
<dbReference type="PANTHER" id="PTHR48081:SF30">
    <property type="entry name" value="ACETYL-HYDROLASE LIPR-RELATED"/>
    <property type="match status" value="1"/>
</dbReference>
<protein>
    <submittedName>
        <fullName evidence="5">Alpha/beta hydrolase</fullName>
    </submittedName>
</protein>
<evidence type="ECO:0000256" key="1">
    <source>
        <dbReference type="ARBA" id="ARBA00010515"/>
    </source>
</evidence>
<feature type="active site" evidence="3">
    <location>
        <position position="142"/>
    </location>
</feature>
<dbReference type="Gene3D" id="3.40.50.1820">
    <property type="entry name" value="alpha/beta hydrolase"/>
    <property type="match status" value="1"/>
</dbReference>
<dbReference type="InterPro" id="IPR033140">
    <property type="entry name" value="Lipase_GDXG_put_SER_AS"/>
</dbReference>
<dbReference type="InterPro" id="IPR050300">
    <property type="entry name" value="GDXG_lipolytic_enzyme"/>
</dbReference>
<dbReference type="AlphaFoldDB" id="A0A927GX83"/>
<dbReference type="EMBL" id="JACXLD010000018">
    <property type="protein sequence ID" value="MBD2860255.1"/>
    <property type="molecule type" value="Genomic_DNA"/>
</dbReference>
<dbReference type="Proteomes" id="UP000610558">
    <property type="component" value="Unassembled WGS sequence"/>
</dbReference>
<evidence type="ECO:0000256" key="3">
    <source>
        <dbReference type="PROSITE-ProRule" id="PRU10038"/>
    </source>
</evidence>
<accession>A0A927GX83</accession>
<sequence>MLNKICKILLRSLWGEDANVKKFRKRMSFLEFFFFGKVFGVSICNKKYKDVSAHIIKPRGCDSSKALLYFHGGGFVSHSPKVYQRFCSRLAKELKCVVIVPDYRLAPEHPFPAALEDCVTVYQEIVKKITGANFRLCIAGDSAGGNLALATMLKIKEIGLKHPCALWLISPAVDCDWSKYDYSDLQKSDPMFTENAFPLMDAYFGDEDKSNYMISPLNGDLRNLPPILVEAGGDEIFRRHPILLENALKSCGGDVIVKIWPRMMHVFQLFTFLPEAKKSISQACQFLENKMNPSETSKN</sequence>
<evidence type="ECO:0000313" key="6">
    <source>
        <dbReference type="Proteomes" id="UP000610558"/>
    </source>
</evidence>
<name>A0A927GX83_9GAMM</name>
<comment type="similarity">
    <text evidence="1">Belongs to the 'GDXG' lipolytic enzyme family.</text>
</comment>
<dbReference type="InterPro" id="IPR013094">
    <property type="entry name" value="AB_hydrolase_3"/>
</dbReference>
<feature type="domain" description="Alpha/beta hydrolase fold-3" evidence="4">
    <location>
        <begin position="67"/>
        <end position="268"/>
    </location>
</feature>
<reference evidence="5" key="1">
    <citation type="submission" date="2020-09" db="EMBL/GenBank/DDBJ databases">
        <authorList>
            <person name="Yoon J.-W."/>
        </authorList>
    </citation>
    <scope>NUCLEOTIDE SEQUENCE</scope>
    <source>
        <strain evidence="5">KMU-158</strain>
    </source>
</reference>
<evidence type="ECO:0000259" key="4">
    <source>
        <dbReference type="Pfam" id="PF07859"/>
    </source>
</evidence>
<dbReference type="GO" id="GO:0004806">
    <property type="term" value="F:triacylglycerol lipase activity"/>
    <property type="evidence" value="ECO:0007669"/>
    <property type="project" value="TreeGrafter"/>
</dbReference>
<dbReference type="Pfam" id="PF07859">
    <property type="entry name" value="Abhydrolase_3"/>
    <property type="match status" value="1"/>
</dbReference>
<evidence type="ECO:0000313" key="5">
    <source>
        <dbReference type="EMBL" id="MBD2860255.1"/>
    </source>
</evidence>
<dbReference type="PANTHER" id="PTHR48081">
    <property type="entry name" value="AB HYDROLASE SUPERFAMILY PROTEIN C4A8.06C"/>
    <property type="match status" value="1"/>
</dbReference>
<keyword evidence="2 5" id="KW-0378">Hydrolase</keyword>
<dbReference type="PROSITE" id="PS01174">
    <property type="entry name" value="LIPASE_GDXG_SER"/>
    <property type="match status" value="1"/>
</dbReference>